<evidence type="ECO:0000313" key="1">
    <source>
        <dbReference type="EMBL" id="KAK9917928.1"/>
    </source>
</evidence>
<name>A0ABR2Z1E0_9CHLO</name>
<accession>A0ABR2Z1E0</accession>
<dbReference type="Proteomes" id="UP001491310">
    <property type="component" value="Unassembled WGS sequence"/>
</dbReference>
<gene>
    <name evidence="1" type="ORF">WJX75_009699</name>
</gene>
<protein>
    <submittedName>
        <fullName evidence="1">Uncharacterized protein</fullName>
    </submittedName>
</protein>
<sequence length="256" mass="29388">MDSMSAAPMRFRSPLGLSCRPALLLGQRMPVSLASWDRFASRRYLRGDSRCEALQLPQDWLERGRDEDWSFGQQKLVQDSQSKGLSSHLLHAAFKAVYLGLRLAHLAVQLANHLVADVKRALWWQERTVRAREEVAARKRRAEQQRVQSLRRDEEQKRVQAVYDAQFSRVMQTMDDPSIPLEQKWPAIAQECSRKEEFRNGLSRLFTLAEESSKVMQAASSNPAAFWKSEHTMSVIAQEEALKRQLYMQMLNGAAA</sequence>
<dbReference type="EMBL" id="JALJOT010000002">
    <property type="protein sequence ID" value="KAK9917928.1"/>
    <property type="molecule type" value="Genomic_DNA"/>
</dbReference>
<reference evidence="1 2" key="1">
    <citation type="journal article" date="2024" name="Nat. Commun.">
        <title>Phylogenomics reveals the evolutionary origins of lichenization in chlorophyte algae.</title>
        <authorList>
            <person name="Puginier C."/>
            <person name="Libourel C."/>
            <person name="Otte J."/>
            <person name="Skaloud P."/>
            <person name="Haon M."/>
            <person name="Grisel S."/>
            <person name="Petersen M."/>
            <person name="Berrin J.G."/>
            <person name="Delaux P.M."/>
            <person name="Dal Grande F."/>
            <person name="Keller J."/>
        </authorList>
    </citation>
    <scope>NUCLEOTIDE SEQUENCE [LARGE SCALE GENOMIC DNA]</scope>
    <source>
        <strain evidence="1 2">SAG 216-7</strain>
    </source>
</reference>
<proteinExistence type="predicted"/>
<comment type="caution">
    <text evidence="1">The sequence shown here is derived from an EMBL/GenBank/DDBJ whole genome shotgun (WGS) entry which is preliminary data.</text>
</comment>
<evidence type="ECO:0000313" key="2">
    <source>
        <dbReference type="Proteomes" id="UP001491310"/>
    </source>
</evidence>
<organism evidence="1 2">
    <name type="scientific">Coccomyxa subellipsoidea</name>
    <dbReference type="NCBI Taxonomy" id="248742"/>
    <lineage>
        <taxon>Eukaryota</taxon>
        <taxon>Viridiplantae</taxon>
        <taxon>Chlorophyta</taxon>
        <taxon>core chlorophytes</taxon>
        <taxon>Trebouxiophyceae</taxon>
        <taxon>Trebouxiophyceae incertae sedis</taxon>
        <taxon>Coccomyxaceae</taxon>
        <taxon>Coccomyxa</taxon>
    </lineage>
</organism>
<keyword evidence="2" id="KW-1185">Reference proteome</keyword>